<feature type="transmembrane region" description="Helical" evidence="1">
    <location>
        <begin position="60"/>
        <end position="89"/>
    </location>
</feature>
<keyword evidence="1" id="KW-0472">Membrane</keyword>
<dbReference type="EMBL" id="JBBMFJ010000020">
    <property type="protein sequence ID" value="MEQ2563522.1"/>
    <property type="molecule type" value="Genomic_DNA"/>
</dbReference>
<dbReference type="Proteomes" id="UP001437460">
    <property type="component" value="Unassembled WGS sequence"/>
</dbReference>
<gene>
    <name evidence="2" type="ORF">WMO41_10200</name>
</gene>
<keyword evidence="1" id="KW-0812">Transmembrane</keyword>
<dbReference type="InterPro" id="IPR010387">
    <property type="entry name" value="QueT"/>
</dbReference>
<feature type="transmembrane region" description="Helical" evidence="1">
    <location>
        <begin position="20"/>
        <end position="40"/>
    </location>
</feature>
<comment type="caution">
    <text evidence="2">The sequence shown here is derived from an EMBL/GenBank/DDBJ whole genome shotgun (WGS) entry which is preliminary data.</text>
</comment>
<protein>
    <submittedName>
        <fullName evidence="2">QueT transporter family protein</fullName>
    </submittedName>
</protein>
<organism evidence="2 3">
    <name type="scientific">Ventrimonas faecis</name>
    <dbReference type="NCBI Taxonomy" id="3133170"/>
    <lineage>
        <taxon>Bacteria</taxon>
        <taxon>Bacillati</taxon>
        <taxon>Bacillota</taxon>
        <taxon>Clostridia</taxon>
        <taxon>Lachnospirales</taxon>
        <taxon>Lachnospiraceae</taxon>
        <taxon>Ventrimonas</taxon>
    </lineage>
</organism>
<sequence length="165" mass="17525">MNKQRNYSKTGRITQGAAIAALYVALTMIVAPIAFGPVQFRISEALCVLPYFLPSAVPGVTIGCFLANLLCGAAPLDVVFGSLATLIGAVGSYYLGKKNKWLVCVPPILANTIIVPWVLRYAYGSTDLIPYAMVTVGIGEILAIGVLGNILLLALERSHRAVFAQ</sequence>
<reference evidence="2 3" key="1">
    <citation type="submission" date="2024-03" db="EMBL/GenBank/DDBJ databases">
        <title>Human intestinal bacterial collection.</title>
        <authorList>
            <person name="Pauvert C."/>
            <person name="Hitch T.C.A."/>
            <person name="Clavel T."/>
        </authorList>
    </citation>
    <scope>NUCLEOTIDE SEQUENCE [LARGE SCALE GENOMIC DNA]</scope>
    <source>
        <strain evidence="2 3">CLA-AP-H27</strain>
    </source>
</reference>
<dbReference type="RefSeq" id="WP_177292020.1">
    <property type="nucleotide sequence ID" value="NZ_JBBMFJ010000020.1"/>
</dbReference>
<keyword evidence="1" id="KW-1133">Transmembrane helix</keyword>
<evidence type="ECO:0000313" key="3">
    <source>
        <dbReference type="Proteomes" id="UP001437460"/>
    </source>
</evidence>
<evidence type="ECO:0000256" key="1">
    <source>
        <dbReference type="SAM" id="Phobius"/>
    </source>
</evidence>
<keyword evidence="3" id="KW-1185">Reference proteome</keyword>
<name>A0ABV1HNW3_9FIRM</name>
<feature type="transmembrane region" description="Helical" evidence="1">
    <location>
        <begin position="101"/>
        <end position="119"/>
    </location>
</feature>
<accession>A0ABV1HNW3</accession>
<evidence type="ECO:0000313" key="2">
    <source>
        <dbReference type="EMBL" id="MEQ2563522.1"/>
    </source>
</evidence>
<dbReference type="PANTHER" id="PTHR40044:SF1">
    <property type="entry name" value="INTEGRAL MEMBRANE PROTEIN"/>
    <property type="match status" value="1"/>
</dbReference>
<dbReference type="Pfam" id="PF06177">
    <property type="entry name" value="QueT"/>
    <property type="match status" value="1"/>
</dbReference>
<dbReference type="PANTHER" id="PTHR40044">
    <property type="entry name" value="INTEGRAL MEMBRANE PROTEIN-RELATED"/>
    <property type="match status" value="1"/>
</dbReference>
<proteinExistence type="predicted"/>
<dbReference type="PIRSF" id="PIRSF031501">
    <property type="entry name" value="QueT"/>
    <property type="match status" value="1"/>
</dbReference>
<feature type="transmembrane region" description="Helical" evidence="1">
    <location>
        <begin position="131"/>
        <end position="155"/>
    </location>
</feature>